<accession>B6TT63</accession>
<organism evidence="1">
    <name type="scientific">Zea mays</name>
    <name type="common">Maize</name>
    <dbReference type="NCBI Taxonomy" id="4577"/>
    <lineage>
        <taxon>Eukaryota</taxon>
        <taxon>Viridiplantae</taxon>
        <taxon>Streptophyta</taxon>
        <taxon>Embryophyta</taxon>
        <taxon>Tracheophyta</taxon>
        <taxon>Spermatophyta</taxon>
        <taxon>Magnoliopsida</taxon>
        <taxon>Liliopsida</taxon>
        <taxon>Poales</taxon>
        <taxon>Poaceae</taxon>
        <taxon>PACMAD clade</taxon>
        <taxon>Panicoideae</taxon>
        <taxon>Andropogonodae</taxon>
        <taxon>Andropogoneae</taxon>
        <taxon>Tripsacinae</taxon>
        <taxon>Zea</taxon>
    </lineage>
</organism>
<proteinExistence type="evidence at transcript level"/>
<reference evidence="1" key="1">
    <citation type="journal article" date="2009" name="Plant Mol. Biol.">
        <title>Insights into corn genes derived from large-scale cDNA sequencing.</title>
        <authorList>
            <person name="Alexandrov N.N."/>
            <person name="Brover V.V."/>
            <person name="Freidin S."/>
            <person name="Troukhan M.E."/>
            <person name="Tatarinova T.V."/>
            <person name="Zhang H."/>
            <person name="Swaller T.J."/>
            <person name="Lu Y.P."/>
            <person name="Bouck J."/>
            <person name="Flavell R.B."/>
            <person name="Feldmann K.A."/>
        </authorList>
    </citation>
    <scope>NUCLEOTIDE SEQUENCE</scope>
</reference>
<evidence type="ECO:0000313" key="1">
    <source>
        <dbReference type="EMBL" id="ACG40296.1"/>
    </source>
</evidence>
<dbReference type="ExpressionAtlas" id="B6TT63">
    <property type="expression patterns" value="baseline and differential"/>
</dbReference>
<name>B6TT63_MAIZE</name>
<dbReference type="EMBL" id="EU968178">
    <property type="protein sequence ID" value="ACG40296.1"/>
    <property type="molecule type" value="mRNA"/>
</dbReference>
<sequence length="69" mass="8260">MDASALNNPRLKALVEVTFRATYWCRFWAQLQLKMEDQELIKSSCRKMEMVLLKFFRNFGWGAAWRLTL</sequence>
<protein>
    <submittedName>
        <fullName evidence="1">Uncharacterized protein</fullName>
    </submittedName>
</protein>
<dbReference type="AlphaFoldDB" id="B6TT63"/>